<evidence type="ECO:0000256" key="7">
    <source>
        <dbReference type="RuleBase" id="RU004447"/>
    </source>
</evidence>
<dbReference type="AlphaFoldDB" id="A0A6B1DP82"/>
<evidence type="ECO:0000256" key="5">
    <source>
        <dbReference type="ARBA" id="ARBA00022833"/>
    </source>
</evidence>
<reference evidence="10" key="1">
    <citation type="submission" date="2019-09" db="EMBL/GenBank/DDBJ databases">
        <title>Characterisation of the sponge microbiome using genome-centric metagenomics.</title>
        <authorList>
            <person name="Engelberts J.P."/>
            <person name="Robbins S.J."/>
            <person name="De Goeij J.M."/>
            <person name="Aranda M."/>
            <person name="Bell S.C."/>
            <person name="Webster N.S."/>
        </authorList>
    </citation>
    <scope>NUCLEOTIDE SEQUENCE</scope>
    <source>
        <strain evidence="10">SB0662_bin_9</strain>
    </source>
</reference>
<dbReference type="InterPro" id="IPR011765">
    <property type="entry name" value="Pept_M16_N"/>
</dbReference>
<keyword evidence="3" id="KW-0479">Metal-binding</keyword>
<dbReference type="Pfam" id="PF00675">
    <property type="entry name" value="Peptidase_M16"/>
    <property type="match status" value="1"/>
</dbReference>
<dbReference type="PROSITE" id="PS00143">
    <property type="entry name" value="INSULINASE"/>
    <property type="match status" value="1"/>
</dbReference>
<feature type="domain" description="Peptidase M16 C-terminal" evidence="9">
    <location>
        <begin position="758"/>
        <end position="922"/>
    </location>
</feature>
<dbReference type="EMBL" id="VXPY01000015">
    <property type="protein sequence ID" value="MYD89248.1"/>
    <property type="molecule type" value="Genomic_DNA"/>
</dbReference>
<dbReference type="InterPro" id="IPR050626">
    <property type="entry name" value="Peptidase_M16"/>
</dbReference>
<evidence type="ECO:0000256" key="2">
    <source>
        <dbReference type="ARBA" id="ARBA00022670"/>
    </source>
</evidence>
<evidence type="ECO:0000256" key="1">
    <source>
        <dbReference type="ARBA" id="ARBA00007261"/>
    </source>
</evidence>
<evidence type="ECO:0000256" key="4">
    <source>
        <dbReference type="ARBA" id="ARBA00022801"/>
    </source>
</evidence>
<organism evidence="10">
    <name type="scientific">Caldilineaceae bacterium SB0662_bin_9</name>
    <dbReference type="NCBI Taxonomy" id="2605258"/>
    <lineage>
        <taxon>Bacteria</taxon>
        <taxon>Bacillati</taxon>
        <taxon>Chloroflexota</taxon>
        <taxon>Caldilineae</taxon>
        <taxon>Caldilineales</taxon>
        <taxon>Caldilineaceae</taxon>
    </lineage>
</organism>
<protein>
    <submittedName>
        <fullName evidence="10">Insulinase family protein</fullName>
    </submittedName>
</protein>
<keyword evidence="4" id="KW-0378">Hydrolase</keyword>
<name>A0A6B1DP82_9CHLR</name>
<feature type="domain" description="Peptidase M16 N-terminal" evidence="8">
    <location>
        <begin position="103"/>
        <end position="234"/>
    </location>
</feature>
<evidence type="ECO:0000256" key="3">
    <source>
        <dbReference type="ARBA" id="ARBA00022723"/>
    </source>
</evidence>
<dbReference type="PANTHER" id="PTHR43690:SF17">
    <property type="entry name" value="PROTEIN YHJJ"/>
    <property type="match status" value="1"/>
</dbReference>
<keyword evidence="6" id="KW-0482">Metalloprotease</keyword>
<dbReference type="Pfam" id="PF05193">
    <property type="entry name" value="Peptidase_M16_C"/>
    <property type="match status" value="2"/>
</dbReference>
<keyword evidence="2" id="KW-0645">Protease</keyword>
<dbReference type="InterPro" id="IPR011249">
    <property type="entry name" value="Metalloenz_LuxS/M16"/>
</dbReference>
<proteinExistence type="inferred from homology"/>
<comment type="caution">
    <text evidence="10">The sequence shown here is derived from an EMBL/GenBank/DDBJ whole genome shotgun (WGS) entry which is preliminary data.</text>
</comment>
<keyword evidence="5" id="KW-0862">Zinc</keyword>
<dbReference type="Gene3D" id="3.30.830.10">
    <property type="entry name" value="Metalloenzyme, LuxS/M16 peptidase-like"/>
    <property type="match status" value="4"/>
</dbReference>
<evidence type="ECO:0000256" key="6">
    <source>
        <dbReference type="ARBA" id="ARBA00023049"/>
    </source>
</evidence>
<dbReference type="PANTHER" id="PTHR43690">
    <property type="entry name" value="NARDILYSIN"/>
    <property type="match status" value="1"/>
</dbReference>
<dbReference type="GO" id="GO:0046872">
    <property type="term" value="F:metal ion binding"/>
    <property type="evidence" value="ECO:0007669"/>
    <property type="project" value="UniProtKB-KW"/>
</dbReference>
<dbReference type="GO" id="GO:0004222">
    <property type="term" value="F:metalloendopeptidase activity"/>
    <property type="evidence" value="ECO:0007669"/>
    <property type="project" value="InterPro"/>
</dbReference>
<accession>A0A6B1DP82</accession>
<dbReference type="InterPro" id="IPR001431">
    <property type="entry name" value="Pept_M16_Zn_BS"/>
</dbReference>
<evidence type="ECO:0000313" key="10">
    <source>
        <dbReference type="EMBL" id="MYD89248.1"/>
    </source>
</evidence>
<dbReference type="SUPFAM" id="SSF63411">
    <property type="entry name" value="LuxS/MPP-like metallohydrolase"/>
    <property type="match status" value="4"/>
</dbReference>
<dbReference type="GO" id="GO:0006508">
    <property type="term" value="P:proteolysis"/>
    <property type="evidence" value="ECO:0007669"/>
    <property type="project" value="UniProtKB-KW"/>
</dbReference>
<feature type="domain" description="Peptidase M16 C-terminal" evidence="9">
    <location>
        <begin position="261"/>
        <end position="443"/>
    </location>
</feature>
<sequence length="994" mass="110637">MEQHTVRFAKVLSLILATWILTSCYLPETMTSAGCTPDNVLDCLVELQEGSASETEGETVDDVEWPLPSTEFLETFDPAAPFPLDPVVMTGRLDNGLTWYIAPNDDPPDRARIALAVGVGSLHEDDDQLGVAHFLEHMLFNGTENFTQEEMRRFFEANGMTMGPHVNAGTSFERTTYYLDIDTSNQELMDNAFVILGDWAMRGLLEQEEIDKEKGVVEEEWRLATENASGRIQKRIFEVVLAGSRYADRDVIGDMDIINGLTSETVRRFYEDWYRPDLMTVVVTGSVNPEWVEARIREQFGAMRMPQDARPSPESAIMPMEGMTVAPFSDPEFPFVSAQVFQLVETEPFETLGDARRRFVESLAQAMLNERLDRISREPDSAFQYAGLSSGELGIGGVSLASLYVQLAEDKALLGFEAALTNLRQAMEHGFTDGELHRAKLNLLEAYASDFEALETRRNRQIQGGILSLVQYGDPFSGIAFEYDLAKHYIPTITLADVDAYIANALDVNRSLILWVGPDKDDFQLPDEAAVLAAVEAVGDMAIAAYEDDSLAAGTALMDVLPEPVAWVTESYDERTDVTVLTWANGATALLKPTDLTENEVLLDLSSPGGLSLIEDADYFAAQLVTTTANESGAGPFDYDDLEQLLAGQTVRVWTSLGGLSEGYGASADTDDIETLFQLMYLSVLHPRFDEDAFQNAVDDQRVYLENLHLDPLYHLIELIDRVLYDNSTRERFMQVEDLDAIEFADAVSIHEARFGTLDNPVVVMAGDFELEAAKRLLNTYIGSLPTGEEEAWTDRTVDTRQGPYMESIRHGIASQVFVYQVHVDRDLEEFSDADLAAVGALSKILDSRYTDELREQMGGTYGVSASVSARNRPGPSGSFSVFFGTNEEDFEAMRDASKAIMNDILDAGVTQEEVDAAKAQLTRDLENRQTRNWYWIGELEREFLYGDRDLALVDRRQEYIDAITAEHISAMAALLLKPNGLVELMQLPEASEE</sequence>
<dbReference type="PROSITE" id="PS51257">
    <property type="entry name" value="PROKAR_LIPOPROTEIN"/>
    <property type="match status" value="1"/>
</dbReference>
<dbReference type="InterPro" id="IPR007863">
    <property type="entry name" value="Peptidase_M16_C"/>
</dbReference>
<gene>
    <name evidence="10" type="ORF">F4Y08_02755</name>
</gene>
<evidence type="ECO:0000259" key="8">
    <source>
        <dbReference type="Pfam" id="PF00675"/>
    </source>
</evidence>
<evidence type="ECO:0000259" key="9">
    <source>
        <dbReference type="Pfam" id="PF05193"/>
    </source>
</evidence>
<comment type="similarity">
    <text evidence="1 7">Belongs to the peptidase M16 family.</text>
</comment>